<dbReference type="Pfam" id="PF00892">
    <property type="entry name" value="EamA"/>
    <property type="match status" value="1"/>
</dbReference>
<feature type="transmembrane region" description="Helical" evidence="2">
    <location>
        <begin position="45"/>
        <end position="64"/>
    </location>
</feature>
<gene>
    <name evidence="4" type="ORF">CYMTET_11211</name>
</gene>
<feature type="transmembrane region" description="Helical" evidence="2">
    <location>
        <begin position="18"/>
        <end position="39"/>
    </location>
</feature>
<sequence>MTTSGSPLLKNLQGTSPYLAMALVQMLFVIMHVTSHTALDAMPPVMFAAVRGLSSVPFTFMMSFRSKKPLTGLHQLWPLPLGACLATAYVLVFVCNQLAGPTLVGVMQPTMPVYVALFGGLLGLERFSLLKCAGVVISVV</sequence>
<proteinExistence type="inferred from homology"/>
<feature type="transmembrane region" description="Helical" evidence="2">
    <location>
        <begin position="76"/>
        <end position="99"/>
    </location>
</feature>
<keyword evidence="5" id="KW-1185">Reference proteome</keyword>
<accession>A0AAE0GMS1</accession>
<dbReference type="InterPro" id="IPR000620">
    <property type="entry name" value="EamA_dom"/>
</dbReference>
<dbReference type="AlphaFoldDB" id="A0AAE0GMS1"/>
<name>A0AAE0GMS1_9CHLO</name>
<dbReference type="EMBL" id="LGRX02004145">
    <property type="protein sequence ID" value="KAK3280974.1"/>
    <property type="molecule type" value="Genomic_DNA"/>
</dbReference>
<organism evidence="4 5">
    <name type="scientific">Cymbomonas tetramitiformis</name>
    <dbReference type="NCBI Taxonomy" id="36881"/>
    <lineage>
        <taxon>Eukaryota</taxon>
        <taxon>Viridiplantae</taxon>
        <taxon>Chlorophyta</taxon>
        <taxon>Pyramimonadophyceae</taxon>
        <taxon>Pyramimonadales</taxon>
        <taxon>Pyramimonadaceae</taxon>
        <taxon>Cymbomonas</taxon>
    </lineage>
</organism>
<evidence type="ECO:0000313" key="5">
    <source>
        <dbReference type="Proteomes" id="UP001190700"/>
    </source>
</evidence>
<evidence type="ECO:0000259" key="3">
    <source>
        <dbReference type="Pfam" id="PF00892"/>
    </source>
</evidence>
<reference evidence="4 5" key="1">
    <citation type="journal article" date="2015" name="Genome Biol. Evol.">
        <title>Comparative Genomics of a Bacterivorous Green Alga Reveals Evolutionary Causalities and Consequences of Phago-Mixotrophic Mode of Nutrition.</title>
        <authorList>
            <person name="Burns J.A."/>
            <person name="Paasch A."/>
            <person name="Narechania A."/>
            <person name="Kim E."/>
        </authorList>
    </citation>
    <scope>NUCLEOTIDE SEQUENCE [LARGE SCALE GENOMIC DNA]</scope>
    <source>
        <strain evidence="4 5">PLY_AMNH</strain>
    </source>
</reference>
<comment type="similarity">
    <text evidence="1">Belongs to the drug/metabolite transporter (DMT) superfamily. Plant drug/metabolite exporter (P-DME) (TC 2.A.7.4) family.</text>
</comment>
<evidence type="ECO:0000313" key="4">
    <source>
        <dbReference type="EMBL" id="KAK3280974.1"/>
    </source>
</evidence>
<evidence type="ECO:0000256" key="2">
    <source>
        <dbReference type="SAM" id="Phobius"/>
    </source>
</evidence>
<dbReference type="InterPro" id="IPR037185">
    <property type="entry name" value="EmrE-like"/>
</dbReference>
<evidence type="ECO:0000256" key="1">
    <source>
        <dbReference type="ARBA" id="ARBA00007635"/>
    </source>
</evidence>
<protein>
    <recommendedName>
        <fullName evidence="3">EamA domain-containing protein</fullName>
    </recommendedName>
</protein>
<keyword evidence="2" id="KW-1133">Transmembrane helix</keyword>
<keyword evidence="2" id="KW-0472">Membrane</keyword>
<feature type="non-terminal residue" evidence="4">
    <location>
        <position position="140"/>
    </location>
</feature>
<dbReference type="SUPFAM" id="SSF103481">
    <property type="entry name" value="Multidrug resistance efflux transporter EmrE"/>
    <property type="match status" value="1"/>
</dbReference>
<feature type="domain" description="EamA" evidence="3">
    <location>
        <begin position="18"/>
        <end position="139"/>
    </location>
</feature>
<keyword evidence="2" id="KW-0812">Transmembrane</keyword>
<comment type="caution">
    <text evidence="4">The sequence shown here is derived from an EMBL/GenBank/DDBJ whole genome shotgun (WGS) entry which is preliminary data.</text>
</comment>
<feature type="transmembrane region" description="Helical" evidence="2">
    <location>
        <begin position="105"/>
        <end position="124"/>
    </location>
</feature>
<dbReference type="GO" id="GO:0016020">
    <property type="term" value="C:membrane"/>
    <property type="evidence" value="ECO:0007669"/>
    <property type="project" value="InterPro"/>
</dbReference>
<dbReference type="Proteomes" id="UP001190700">
    <property type="component" value="Unassembled WGS sequence"/>
</dbReference>